<dbReference type="InterPro" id="IPR050956">
    <property type="entry name" value="2C_system_His_kinase"/>
</dbReference>
<dbReference type="Gene3D" id="3.30.565.10">
    <property type="entry name" value="Histidine kinase-like ATPase, C-terminal domain"/>
    <property type="match status" value="1"/>
</dbReference>
<dbReference type="VEuPathDB" id="FungiDB:BLGHR1_12130"/>
<dbReference type="SUPFAM" id="SSF52172">
    <property type="entry name" value="CheY-like"/>
    <property type="match status" value="1"/>
</dbReference>
<proteinExistence type="predicted"/>
<dbReference type="CDD" id="cd17546">
    <property type="entry name" value="REC_hyHK_CKI1_RcsC-like"/>
    <property type="match status" value="1"/>
</dbReference>
<accession>A0A383UNA3</accession>
<evidence type="ECO:0000256" key="2">
    <source>
        <dbReference type="PROSITE-ProRule" id="PRU00169"/>
    </source>
</evidence>
<dbReference type="Gene3D" id="3.40.50.2300">
    <property type="match status" value="1"/>
</dbReference>
<protein>
    <submittedName>
        <fullName evidence="5">Uncharacterized protein</fullName>
    </submittedName>
</protein>
<dbReference type="Gene3D" id="1.10.287.130">
    <property type="match status" value="1"/>
</dbReference>
<dbReference type="EMBL" id="UNSH01000036">
    <property type="protein sequence ID" value="SZF01367.1"/>
    <property type="molecule type" value="Genomic_DNA"/>
</dbReference>
<dbReference type="PANTHER" id="PTHR43719">
    <property type="entry name" value="TWO-COMPONENT HISTIDINE KINASE"/>
    <property type="match status" value="1"/>
</dbReference>
<sequence length="1240" mass="138747">MSGQNKPVNFEYPFENVRGILSVPCLTAFAQLGVIRLNAKCGYILLSTCDPNGSIFVLAESGTGPSLRKTDGYNDGLWNGVGAINKQADLVNEFLETFKQPQGAPKHIFIADITEDSKYTQYFTMTVNRIRSMTIVPLKSLEYGSVIGIYIVIDNKPRECTTEAEIEFLLDTATMITDYLERERLNSVRHQADKMLKALGLFIEGESSLQDKQSEEEGWTKKSFEQNLATGQKYMGSIDMARAETHKSAASHKKQDIHLQQNNFYNNISTKPSTHCLKASKQESTVKEMHGTWVDRKISNEFKNFHSESKLKKIMTNSRPSLMRDISLASMDSNFSDTTPSFEKHFFLKTQVQSETTSNENLNFPSGSSLTSDIKKVFARASNLIRESISIDGVVYFNAAHSSSRASSHFKMDEISSMALRNKHPLCLFADETSRHTSETDFTGRCCEILGFSTNMSSSLHGHDAPDELLGFPLSILRKMLNHYPHGLVFNFGDDGSLIKPEEITHSAQHDLSKYIDASEIHTILPKARSVFWLPLWDQNCDRWFSGCFIWSNYPTETLSSDQGASYLATFGNSTMAEISRLSAKVLSKMKADFVSNISHELRSPLHGVLASVEFLKDTQMSEFQIDMANNIHASGKILLDTINHVLDFSKVNPKRKEEKNFLGLSKNKFGIRDGSDDRTGKTDISIISEEVIETIYAGHYLTQSVFSKGNQNKSEDFSPEICPISVIIKIPFRQNWIYEINKGAWRRILMNLFDNAIRYTSTGFVIISLDVEDPKDISASKDPPPSTLILKIKDSGRGISPNFLKHQLYKPFTQEDSLSTGAGLGLSIVKAIVNDLSGTIVIHSEPLTGTEVTVRLPLQQSSVPKKIFERKMIIEVRARCQGLKVQMIGFGRHPDHRVEPSGSFSMEITSIIKLQDALEACLQDWFGLQILASDQKETQPDLFVILEGGLNDMPIQSVLNTLGHQQGNREKVAIILTNRCPNNTKNFKIMDFRYFYLHQSYGPHKIAKVLFQAYCNSKDATLHQLDTPLQGQAMGSPSPTQSSKLVWSPQTALDHSIHMNPKLPKELSPPIFSTTPSFNISQRPTPKTISLPSSFPVKDQAPMIREDIRVLLVEDNKINLRLLVATMKKLKTAYATATNGLEALNTYKEHTGKFDAIFMDISMPVMSGIESSKNIRTYERENNLSPVVLIALTGAANESTRQEAFSNGIDIFLTKPVPMKALGNMLEVLSHEGRSALLT</sequence>
<feature type="modified residue" description="4-aspartylphosphate" evidence="2">
    <location>
        <position position="1161"/>
    </location>
</feature>
<dbReference type="Gene3D" id="3.30.450.40">
    <property type="match status" value="1"/>
</dbReference>
<dbReference type="InterPro" id="IPR036890">
    <property type="entry name" value="HATPase_C_sf"/>
</dbReference>
<dbReference type="PROSITE" id="PS50110">
    <property type="entry name" value="RESPONSE_REGULATORY"/>
    <property type="match status" value="1"/>
</dbReference>
<dbReference type="SUPFAM" id="SSF47384">
    <property type="entry name" value="Homodimeric domain of signal transducing histidine kinase"/>
    <property type="match status" value="1"/>
</dbReference>
<evidence type="ECO:0000313" key="6">
    <source>
        <dbReference type="Proteomes" id="UP000275772"/>
    </source>
</evidence>
<organism evidence="5 6">
    <name type="scientific">Blumeria hordei</name>
    <name type="common">Barley powdery mildew</name>
    <name type="synonym">Blumeria graminis f. sp. hordei</name>
    <dbReference type="NCBI Taxonomy" id="2867405"/>
    <lineage>
        <taxon>Eukaryota</taxon>
        <taxon>Fungi</taxon>
        <taxon>Dikarya</taxon>
        <taxon>Ascomycota</taxon>
        <taxon>Pezizomycotina</taxon>
        <taxon>Leotiomycetes</taxon>
        <taxon>Erysiphales</taxon>
        <taxon>Erysiphaceae</taxon>
        <taxon>Blumeria</taxon>
    </lineage>
</organism>
<dbReference type="PROSITE" id="PS50109">
    <property type="entry name" value="HIS_KIN"/>
    <property type="match status" value="1"/>
</dbReference>
<dbReference type="InterPro" id="IPR004358">
    <property type="entry name" value="Sig_transdc_His_kin-like_C"/>
</dbReference>
<evidence type="ECO:0000259" key="3">
    <source>
        <dbReference type="PROSITE" id="PS50109"/>
    </source>
</evidence>
<dbReference type="InterPro" id="IPR036097">
    <property type="entry name" value="HisK_dim/P_sf"/>
</dbReference>
<gene>
    <name evidence="5" type="ORF">BLGHR1_12130</name>
</gene>
<dbReference type="GO" id="GO:0000155">
    <property type="term" value="F:phosphorelay sensor kinase activity"/>
    <property type="evidence" value="ECO:0007669"/>
    <property type="project" value="InterPro"/>
</dbReference>
<keyword evidence="1 2" id="KW-0597">Phosphoprotein</keyword>
<dbReference type="SUPFAM" id="SSF55874">
    <property type="entry name" value="ATPase domain of HSP90 chaperone/DNA topoisomerase II/histidine kinase"/>
    <property type="match status" value="1"/>
</dbReference>
<reference evidence="5 6" key="1">
    <citation type="submission" date="2017-11" db="EMBL/GenBank/DDBJ databases">
        <authorList>
            <person name="Kracher B."/>
        </authorList>
    </citation>
    <scope>NUCLEOTIDE SEQUENCE [LARGE SCALE GENOMIC DNA]</scope>
    <source>
        <strain evidence="5 6">RACE1</strain>
    </source>
</reference>
<dbReference type="InterPro" id="IPR001789">
    <property type="entry name" value="Sig_transdc_resp-reg_receiver"/>
</dbReference>
<dbReference type="Pfam" id="PF00512">
    <property type="entry name" value="HisKA"/>
    <property type="match status" value="1"/>
</dbReference>
<dbReference type="InterPro" id="IPR003594">
    <property type="entry name" value="HATPase_dom"/>
</dbReference>
<dbReference type="InterPro" id="IPR005467">
    <property type="entry name" value="His_kinase_dom"/>
</dbReference>
<dbReference type="PANTHER" id="PTHR43719:SF69">
    <property type="entry name" value="HISTIDINE KINASE G7"/>
    <property type="match status" value="1"/>
</dbReference>
<dbReference type="SMART" id="SM00388">
    <property type="entry name" value="HisKA"/>
    <property type="match status" value="1"/>
</dbReference>
<dbReference type="InterPro" id="IPR003661">
    <property type="entry name" value="HisK_dim/P_dom"/>
</dbReference>
<dbReference type="Pfam" id="PF00072">
    <property type="entry name" value="Response_reg"/>
    <property type="match status" value="1"/>
</dbReference>
<dbReference type="AlphaFoldDB" id="A0A383UNA3"/>
<feature type="domain" description="Response regulatory" evidence="4">
    <location>
        <begin position="1110"/>
        <end position="1231"/>
    </location>
</feature>
<dbReference type="SUPFAM" id="SSF55781">
    <property type="entry name" value="GAF domain-like"/>
    <property type="match status" value="1"/>
</dbReference>
<dbReference type="Pfam" id="PF02518">
    <property type="entry name" value="HATPase_c"/>
    <property type="match status" value="1"/>
</dbReference>
<evidence type="ECO:0000259" key="4">
    <source>
        <dbReference type="PROSITE" id="PS50110"/>
    </source>
</evidence>
<evidence type="ECO:0000313" key="5">
    <source>
        <dbReference type="EMBL" id="SZF01367.1"/>
    </source>
</evidence>
<feature type="domain" description="Histidine kinase" evidence="3">
    <location>
        <begin position="597"/>
        <end position="861"/>
    </location>
</feature>
<dbReference type="SMART" id="SM00448">
    <property type="entry name" value="REC"/>
    <property type="match status" value="1"/>
</dbReference>
<dbReference type="InterPro" id="IPR011006">
    <property type="entry name" value="CheY-like_superfamily"/>
</dbReference>
<dbReference type="PRINTS" id="PR00344">
    <property type="entry name" value="BCTRLSENSOR"/>
</dbReference>
<dbReference type="InterPro" id="IPR029016">
    <property type="entry name" value="GAF-like_dom_sf"/>
</dbReference>
<dbReference type="CDD" id="cd00082">
    <property type="entry name" value="HisKA"/>
    <property type="match status" value="1"/>
</dbReference>
<dbReference type="Proteomes" id="UP000275772">
    <property type="component" value="Unassembled WGS sequence"/>
</dbReference>
<name>A0A383UNA3_BLUHO</name>
<dbReference type="SMART" id="SM00387">
    <property type="entry name" value="HATPase_c"/>
    <property type="match status" value="1"/>
</dbReference>
<evidence type="ECO:0000256" key="1">
    <source>
        <dbReference type="ARBA" id="ARBA00022553"/>
    </source>
</evidence>